<feature type="domain" description="Beta-lactamase-related" evidence="2">
    <location>
        <begin position="52"/>
        <end position="368"/>
    </location>
</feature>
<accession>A0ABX7NGG3</accession>
<proteinExistence type="inferred from homology"/>
<evidence type="ECO:0000313" key="4">
    <source>
        <dbReference type="Proteomes" id="UP000663090"/>
    </source>
</evidence>
<comment type="similarity">
    <text evidence="1">Belongs to the beta-lactamase family.</text>
</comment>
<evidence type="ECO:0000313" key="3">
    <source>
        <dbReference type="EMBL" id="QSQ17503.1"/>
    </source>
</evidence>
<organism evidence="3 4">
    <name type="scientific">Myxococcus landrumensis</name>
    <dbReference type="NCBI Taxonomy" id="2813577"/>
    <lineage>
        <taxon>Bacteria</taxon>
        <taxon>Pseudomonadati</taxon>
        <taxon>Myxococcota</taxon>
        <taxon>Myxococcia</taxon>
        <taxon>Myxococcales</taxon>
        <taxon>Cystobacterineae</taxon>
        <taxon>Myxococcaceae</taxon>
        <taxon>Myxococcus</taxon>
    </lineage>
</organism>
<dbReference type="PANTHER" id="PTHR22935:SF95">
    <property type="entry name" value="BETA-LACTAMASE-LIKE 1-RELATED"/>
    <property type="match status" value="1"/>
</dbReference>
<dbReference type="RefSeq" id="WP_206719122.1">
    <property type="nucleotide sequence ID" value="NZ_CP071091.1"/>
</dbReference>
<gene>
    <name evidence="3" type="ORF">JY572_16310</name>
</gene>
<dbReference type="InterPro" id="IPR012338">
    <property type="entry name" value="Beta-lactam/transpept-like"/>
</dbReference>
<dbReference type="SUPFAM" id="SSF56601">
    <property type="entry name" value="beta-lactamase/transpeptidase-like"/>
    <property type="match status" value="1"/>
</dbReference>
<dbReference type="PANTHER" id="PTHR22935">
    <property type="entry name" value="PENICILLIN-BINDING PROTEIN"/>
    <property type="match status" value="1"/>
</dbReference>
<dbReference type="InterPro" id="IPR001466">
    <property type="entry name" value="Beta-lactam-related"/>
</dbReference>
<name>A0ABX7NGG3_9BACT</name>
<evidence type="ECO:0000259" key="2">
    <source>
        <dbReference type="Pfam" id="PF00144"/>
    </source>
</evidence>
<protein>
    <submittedName>
        <fullName evidence="3">Beta-lactamase family protein</fullName>
    </submittedName>
</protein>
<reference evidence="3 4" key="1">
    <citation type="submission" date="2021-02" db="EMBL/GenBank/DDBJ databases">
        <title>De Novo genome assembly of isolated myxobacteria.</title>
        <authorList>
            <person name="Stevens D.C."/>
        </authorList>
    </citation>
    <scope>NUCLEOTIDE SEQUENCE [LARGE SCALE GENOMIC DNA]</scope>
    <source>
        <strain evidence="3 4">SCHIC003</strain>
    </source>
</reference>
<dbReference type="Gene3D" id="3.40.710.10">
    <property type="entry name" value="DD-peptidase/beta-lactamase superfamily"/>
    <property type="match status" value="1"/>
</dbReference>
<keyword evidence="4" id="KW-1185">Reference proteome</keyword>
<dbReference type="Proteomes" id="UP000663090">
    <property type="component" value="Chromosome"/>
</dbReference>
<dbReference type="InterPro" id="IPR051478">
    <property type="entry name" value="Beta-lactamase-like_AB/R"/>
</dbReference>
<evidence type="ECO:0000256" key="1">
    <source>
        <dbReference type="ARBA" id="ARBA00038473"/>
    </source>
</evidence>
<sequence>MNTHPVAPRRCLLALLVACTLTSACKDDEQPSRAPDYAELKKNVERELLLSMKQDEVRGVSLALVDGDEVVWSQGFGLADAEAGLPATPQTVYGLGSVAKVFTASAAMQLVEAKRAALDQPIEEVIPGFSMEARFPSAPLTLRTLLMHHGGIPEQVGGAYSPRALTLEERVVSLRGVHRVWPVGSIHAYSNTGFIIAGRAVETASGRDFDTFLRQHIFAPLRMEHSAFQMTPAIEQRLAKGYGAMPLELMPPHWMRSEAPAGGMYSSAEDLGRFVCMLLDEGRLDGQQVLRPESLRELWREQNAGHPLDVGTRSGITWYLHDLPLEGGGSVRMVEHDGSDFQFNAIIALIPEHRLGVVVLSNTLSAGNLVNSVAREVLAQALKVKTGKAVAAAPGQPPVQPEAQPPEVLAQWEGLYSTDVGPMVIEAHGDRLRGVAGDTVLDLVPHQQGSFRALLGEDALWLSFQKAGSEALMLGHSALHGVGLLGTRIEPAPMPESWRTRLGHYAVAPGAPRELLDEAVLSEVSGLLVLTYTGPLYGGAHVTMVLDPISGDLAAVAGKGRHRGDVVRFEQTSEGAWLHLKGVRLSRVTPASAGP</sequence>
<dbReference type="EMBL" id="CP071091">
    <property type="protein sequence ID" value="QSQ17503.1"/>
    <property type="molecule type" value="Genomic_DNA"/>
</dbReference>
<dbReference type="Pfam" id="PF00144">
    <property type="entry name" value="Beta-lactamase"/>
    <property type="match status" value="1"/>
</dbReference>